<feature type="region of interest" description="Disordered" evidence="1">
    <location>
        <begin position="20"/>
        <end position="41"/>
    </location>
</feature>
<dbReference type="AlphaFoldDB" id="W2CTL0"/>
<gene>
    <name evidence="2" type="ORF">T231_04315</name>
</gene>
<evidence type="ECO:0000313" key="2">
    <source>
        <dbReference type="EMBL" id="ETK10544.1"/>
    </source>
</evidence>
<reference evidence="2 3" key="1">
    <citation type="submission" date="2013-11" db="EMBL/GenBank/DDBJ databases">
        <title>Single cell genomics of uncultured Tannerella BU063 (oral taxon 286).</title>
        <authorList>
            <person name="Beall C.J."/>
            <person name="Campbell A.G."/>
            <person name="Griffen A.L."/>
            <person name="Podar M."/>
            <person name="Leys E.J."/>
        </authorList>
    </citation>
    <scope>NUCLEOTIDE SEQUENCE [LARGE SCALE GENOMIC DNA]</scope>
    <source>
        <strain evidence="2">Cell 6/7/9</strain>
    </source>
</reference>
<evidence type="ECO:0000256" key="1">
    <source>
        <dbReference type="SAM" id="MobiDB-lite"/>
    </source>
</evidence>
<organism evidence="2 3">
    <name type="scientific">Tannerella sp. oral taxon BU063 isolate Cell 6/7/9</name>
    <dbReference type="NCBI Taxonomy" id="1411021"/>
    <lineage>
        <taxon>Bacteria</taxon>
        <taxon>Pseudomonadati</taxon>
        <taxon>Bacteroidota</taxon>
        <taxon>Bacteroidia</taxon>
        <taxon>Bacteroidales</taxon>
        <taxon>Tannerellaceae</taxon>
        <taxon>Tannerella</taxon>
    </lineage>
</organism>
<protein>
    <submittedName>
        <fullName evidence="2">Uncharacterized protein</fullName>
    </submittedName>
</protein>
<dbReference type="EMBL" id="AYYD01000691">
    <property type="protein sequence ID" value="ETK10544.1"/>
    <property type="molecule type" value="Genomic_DNA"/>
</dbReference>
<accession>W2CTL0</accession>
<comment type="caution">
    <text evidence="2">The sequence shown here is derived from an EMBL/GenBank/DDBJ whole genome shotgun (WGS) entry which is preliminary data.</text>
</comment>
<keyword evidence="3" id="KW-1185">Reference proteome</keyword>
<dbReference type="Proteomes" id="UP000018874">
    <property type="component" value="Unassembled WGS sequence"/>
</dbReference>
<sequence>MCILKYISERAARAVFSEKNGMDGGAGQSYPKKEDIDGGAGQPFPKKKKACRMMFTGLCGDSLLDRTAVGDVFLER</sequence>
<name>W2CTL0_9BACT</name>
<proteinExistence type="predicted"/>
<evidence type="ECO:0000313" key="3">
    <source>
        <dbReference type="Proteomes" id="UP000018874"/>
    </source>
</evidence>